<feature type="region of interest" description="Disordered" evidence="2">
    <location>
        <begin position="333"/>
        <end position="412"/>
    </location>
</feature>
<sequence>MTRKRDTRRLVSHSPQLLTPEIEYPIPPPSPNKVNRSRIKAVPRFGQRNTSFSASESEDESRRNHRHRNDSVCSSASGLQDTNSIPECPSPQKPKEFNSVIQRKCRRTEQSRKLAEARRDFYLKFGNKKPDRQKLTMIDLIFYNPVTNPMSHDNKSKRKNSEVENEEQIEEDKAEEIVDDPGVEAEATKSGSDEENEIPAPQIKIGPQGELVVDEQSLVIENKAVKKNREELEKSKVVNGDFDTGYGVYKRAKRSKDWSKHETLKFYKALNTIGTDFTLMCELFPRRSRRELKMKFKKEERVNKALVDKAIMQPCGFDFNDFKHEVDMEEKELEELEKQKERERQLKKEAKKRKASLSSNKSDTPEKVPKVEEKPKEEKKKKRALDIMNVLEDDSDADESEMESVEDEETQDTLLQTIQKPTRSGRVPKMLDRYRAPEPETKTIKAKPGSLIVVAGTGANGQPVYRVCMVTGEDSRQQIGQDMTSLEKALECKENSYIKSLFTLSATPTQVPENNQTIPAEENNITIPADEEINDHTDYALNNHN</sequence>
<feature type="compositionally biased region" description="Acidic residues" evidence="2">
    <location>
        <begin position="163"/>
        <end position="183"/>
    </location>
</feature>
<reference evidence="4" key="2">
    <citation type="submission" date="2021-08" db="EMBL/GenBank/DDBJ databases">
        <authorList>
            <person name="Eriksson T."/>
        </authorList>
    </citation>
    <scope>NUCLEOTIDE SEQUENCE</scope>
    <source>
        <strain evidence="4">Stoneville</strain>
        <tissue evidence="4">Whole head</tissue>
    </source>
</reference>
<proteinExistence type="predicted"/>
<keyword evidence="5" id="KW-1185">Reference proteome</keyword>
<dbReference type="InterPro" id="IPR009057">
    <property type="entry name" value="Homeodomain-like_sf"/>
</dbReference>
<dbReference type="GO" id="GO:0001156">
    <property type="term" value="F:TFIIIC-class transcription factor complex binding"/>
    <property type="evidence" value="ECO:0007669"/>
    <property type="project" value="TreeGrafter"/>
</dbReference>
<dbReference type="InterPro" id="IPR001005">
    <property type="entry name" value="SANT/Myb"/>
</dbReference>
<feature type="domain" description="Myb-like" evidence="3">
    <location>
        <begin position="254"/>
        <end position="302"/>
    </location>
</feature>
<dbReference type="InterPro" id="IPR039467">
    <property type="entry name" value="TFIIIB_B''_Myb"/>
</dbReference>
<name>A0A8J6HUU5_TENMO</name>
<dbReference type="GO" id="GO:0070898">
    <property type="term" value="P:RNA polymerase III preinitiation complex assembly"/>
    <property type="evidence" value="ECO:0007669"/>
    <property type="project" value="TreeGrafter"/>
</dbReference>
<feature type="compositionally biased region" description="Acidic residues" evidence="2">
    <location>
        <begin position="391"/>
        <end position="411"/>
    </location>
</feature>
<reference evidence="4" key="1">
    <citation type="journal article" date="2020" name="J Insects Food Feed">
        <title>The yellow mealworm (Tenebrio molitor) genome: a resource for the emerging insects as food and feed industry.</title>
        <authorList>
            <person name="Eriksson T."/>
            <person name="Andere A."/>
            <person name="Kelstrup H."/>
            <person name="Emery V."/>
            <person name="Picard C."/>
        </authorList>
    </citation>
    <scope>NUCLEOTIDE SEQUENCE</scope>
    <source>
        <strain evidence="4">Stoneville</strain>
        <tissue evidence="4">Whole head</tissue>
    </source>
</reference>
<dbReference type="SMART" id="SM00717">
    <property type="entry name" value="SANT"/>
    <property type="match status" value="1"/>
</dbReference>
<dbReference type="EMBL" id="JABDTM020009536">
    <property type="protein sequence ID" value="KAH0821027.1"/>
    <property type="molecule type" value="Genomic_DNA"/>
</dbReference>
<evidence type="ECO:0000256" key="1">
    <source>
        <dbReference type="ARBA" id="ARBA00004123"/>
    </source>
</evidence>
<dbReference type="GO" id="GO:0005634">
    <property type="term" value="C:nucleus"/>
    <property type="evidence" value="ECO:0007669"/>
    <property type="project" value="UniProtKB-SubCell"/>
</dbReference>
<feature type="compositionally biased region" description="Basic residues" evidence="2">
    <location>
        <begin position="1"/>
        <end position="11"/>
    </location>
</feature>
<evidence type="ECO:0000313" key="5">
    <source>
        <dbReference type="Proteomes" id="UP000719412"/>
    </source>
</evidence>
<dbReference type="PANTHER" id="PTHR22929:SF0">
    <property type="entry name" value="TRANSCRIPTION FACTOR TFIIIB COMPONENT B'' HOMOLOG"/>
    <property type="match status" value="1"/>
</dbReference>
<comment type="subcellular location">
    <subcellularLocation>
        <location evidence="1">Nucleus</location>
    </subcellularLocation>
</comment>
<organism evidence="4 5">
    <name type="scientific">Tenebrio molitor</name>
    <name type="common">Yellow mealworm beetle</name>
    <dbReference type="NCBI Taxonomy" id="7067"/>
    <lineage>
        <taxon>Eukaryota</taxon>
        <taxon>Metazoa</taxon>
        <taxon>Ecdysozoa</taxon>
        <taxon>Arthropoda</taxon>
        <taxon>Hexapoda</taxon>
        <taxon>Insecta</taxon>
        <taxon>Pterygota</taxon>
        <taxon>Neoptera</taxon>
        <taxon>Endopterygota</taxon>
        <taxon>Coleoptera</taxon>
        <taxon>Polyphaga</taxon>
        <taxon>Cucujiformia</taxon>
        <taxon>Tenebrionidae</taxon>
        <taxon>Tenebrio</taxon>
    </lineage>
</organism>
<feature type="compositionally biased region" description="Polar residues" evidence="2">
    <location>
        <begin position="71"/>
        <end position="85"/>
    </location>
</feature>
<dbReference type="GO" id="GO:0000126">
    <property type="term" value="C:transcription factor TFIIIB complex"/>
    <property type="evidence" value="ECO:0007669"/>
    <property type="project" value="TreeGrafter"/>
</dbReference>
<evidence type="ECO:0000259" key="3">
    <source>
        <dbReference type="SMART" id="SM00717"/>
    </source>
</evidence>
<protein>
    <recommendedName>
        <fullName evidence="3">Myb-like domain-containing protein</fullName>
    </recommendedName>
</protein>
<dbReference type="Pfam" id="PF15963">
    <property type="entry name" value="Myb_DNA-bind_7"/>
    <property type="match status" value="1"/>
</dbReference>
<accession>A0A8J6HUU5</accession>
<feature type="compositionally biased region" description="Basic and acidic residues" evidence="2">
    <location>
        <begin position="336"/>
        <end position="348"/>
    </location>
</feature>
<comment type="caution">
    <text evidence="4">The sequence shown here is derived from an EMBL/GenBank/DDBJ whole genome shotgun (WGS) entry which is preliminary data.</text>
</comment>
<feature type="compositionally biased region" description="Basic and acidic residues" evidence="2">
    <location>
        <begin position="363"/>
        <end position="378"/>
    </location>
</feature>
<evidence type="ECO:0000256" key="2">
    <source>
        <dbReference type="SAM" id="MobiDB-lite"/>
    </source>
</evidence>
<dbReference type="PANTHER" id="PTHR22929">
    <property type="entry name" value="RNA POLYMERASE III TRANSCRIPTION INITIATION FACTOR B"/>
    <property type="match status" value="1"/>
</dbReference>
<gene>
    <name evidence="4" type="ORF">GEV33_001765</name>
</gene>
<dbReference type="AlphaFoldDB" id="A0A8J6HUU5"/>
<dbReference type="Proteomes" id="UP000719412">
    <property type="component" value="Unassembled WGS sequence"/>
</dbReference>
<feature type="region of interest" description="Disordered" evidence="2">
    <location>
        <begin position="147"/>
        <end position="200"/>
    </location>
</feature>
<evidence type="ECO:0000313" key="4">
    <source>
        <dbReference type="EMBL" id="KAH0821027.1"/>
    </source>
</evidence>
<feature type="region of interest" description="Disordered" evidence="2">
    <location>
        <begin position="1"/>
        <end position="113"/>
    </location>
</feature>
<dbReference type="SUPFAM" id="SSF46689">
    <property type="entry name" value="Homeodomain-like"/>
    <property type="match status" value="1"/>
</dbReference>